<organism evidence="1 2">
    <name type="scientific">Leptospira ognonensis</name>
    <dbReference type="NCBI Taxonomy" id="2484945"/>
    <lineage>
        <taxon>Bacteria</taxon>
        <taxon>Pseudomonadati</taxon>
        <taxon>Spirochaetota</taxon>
        <taxon>Spirochaetia</taxon>
        <taxon>Leptospirales</taxon>
        <taxon>Leptospiraceae</taxon>
        <taxon>Leptospira</taxon>
    </lineage>
</organism>
<evidence type="ECO:0000313" key="1">
    <source>
        <dbReference type="EMBL" id="TGL62156.1"/>
    </source>
</evidence>
<keyword evidence="2" id="KW-1185">Reference proteome</keyword>
<comment type="caution">
    <text evidence="1">The sequence shown here is derived from an EMBL/GenBank/DDBJ whole genome shotgun (WGS) entry which is preliminary data.</text>
</comment>
<accession>A0A4R9K9G0</accession>
<sequence>MQLEAEIYIQESLYKTVPLGDKLSSGSSYTLEIPTSDILANRKLVSPEILSIESIIKENLHSIRKNTSDDSVLTDVIESGDISIHLKDETGRIYKMIQILDMNSGVYPPSVDFFECDIDIDIFGFFLLCTLESEARQSSILLSFKMIIDKLLIEKVNEYRRTRDLRILDVGSGICLNVKSLSPDIDAEEDNFEIGQLILLERLLSKIQRNRISKKNRRRYYMLGEKIFRELQKVSR</sequence>
<evidence type="ECO:0000313" key="2">
    <source>
        <dbReference type="Proteomes" id="UP000297693"/>
    </source>
</evidence>
<dbReference type="Proteomes" id="UP000297693">
    <property type="component" value="Unassembled WGS sequence"/>
</dbReference>
<gene>
    <name evidence="1" type="ORF">EHQ58_02830</name>
</gene>
<dbReference type="EMBL" id="RQGD01000010">
    <property type="protein sequence ID" value="TGL62156.1"/>
    <property type="molecule type" value="Genomic_DNA"/>
</dbReference>
<dbReference type="OrthoDB" id="9841142at2"/>
<dbReference type="RefSeq" id="WP_135621830.1">
    <property type="nucleotide sequence ID" value="NZ_RQGD01000010.1"/>
</dbReference>
<protein>
    <submittedName>
        <fullName evidence="1">Uncharacterized protein</fullName>
    </submittedName>
</protein>
<reference evidence="1" key="1">
    <citation type="journal article" date="2019" name="PLoS Negl. Trop. Dis.">
        <title>Revisiting the worldwide diversity of Leptospira species in the environment.</title>
        <authorList>
            <person name="Vincent A.T."/>
            <person name="Schiettekatte O."/>
            <person name="Bourhy P."/>
            <person name="Veyrier F.J."/>
            <person name="Picardeau M."/>
        </authorList>
    </citation>
    <scope>NUCLEOTIDE SEQUENCE [LARGE SCALE GENOMIC DNA]</scope>
    <source>
        <strain evidence="1">201702476</strain>
    </source>
</reference>
<proteinExistence type="predicted"/>
<dbReference type="AlphaFoldDB" id="A0A4R9K9G0"/>
<name>A0A4R9K9G0_9LEPT</name>